<sequence length="466" mass="53951">MKVVHKHTLNLIFVFLVAIAAAQTHSENNKAAITKTLNSAYFKSQRTIEVLLPKTYSEDKSYPVIYALDGYELFPITSSYSTFLMDYDVIPDCIIVGIYHTNRNYETMPNYGNDVRVPVTKFLEGPTALKNHLLLEIVPMINKLYATSGFNTLIGHSNTATFVNEMISKKEANFNGFIAITPDLLKKQTDYLHSYLNDSQLRDTYYFVSSGLKDNPDRLETGKMLDTVFKTTKNQKFKATHRIYNAGHLDLVPKSLNDALQFIFSDFKNYDDFDKRLLEDQFSLSAYLDHKSKLSKDIYGIKYTLKEEDFYYLLSIVLEKKDKNLLEQAFMVGEQNQFFSKEEIHSSKAQYYEEIELYEEALSSWKMQITEGYNENTFYYERPFTLLTTKLKRPEEAITFLEKSVIEYPEGALIFNYLIAQTVVEHNLSKERGINAITYCLNNYRENSKFSKATTLEIAATLSERN</sequence>
<dbReference type="RefSeq" id="WP_035325321.1">
    <property type="nucleotide sequence ID" value="NZ_CP015125.1"/>
</dbReference>
<protein>
    <recommendedName>
        <fullName evidence="4">Esterase</fullName>
    </recommendedName>
</protein>
<evidence type="ECO:0000313" key="3">
    <source>
        <dbReference type="Proteomes" id="UP000030140"/>
    </source>
</evidence>
<keyword evidence="1" id="KW-0732">Signal</keyword>
<dbReference type="InterPro" id="IPR029058">
    <property type="entry name" value="AB_hydrolase_fold"/>
</dbReference>
<organism evidence="2 3">
    <name type="scientific">Dokdonia donghaensis DSW-1</name>
    <dbReference type="NCBI Taxonomy" id="1300343"/>
    <lineage>
        <taxon>Bacteria</taxon>
        <taxon>Pseudomonadati</taxon>
        <taxon>Bacteroidota</taxon>
        <taxon>Flavobacteriia</taxon>
        <taxon>Flavobacteriales</taxon>
        <taxon>Flavobacteriaceae</taxon>
        <taxon>Dokdonia</taxon>
    </lineage>
</organism>
<accession>A0A0A2GSW2</accession>
<dbReference type="SUPFAM" id="SSF53474">
    <property type="entry name" value="alpha/beta-Hydrolases"/>
    <property type="match status" value="1"/>
</dbReference>
<dbReference type="AlphaFoldDB" id="A0A0A2GSW2"/>
<dbReference type="PATRIC" id="fig|1300343.5.peg.2888"/>
<dbReference type="InterPro" id="IPR000801">
    <property type="entry name" value="Esterase-like"/>
</dbReference>
<reference evidence="2 3" key="1">
    <citation type="submission" date="2014-10" db="EMBL/GenBank/DDBJ databases">
        <title>Draft genome sequence of the proteorhodopsin-containing marine bacterium Dokdonia donghaensis.</title>
        <authorList>
            <person name="Gomez-Consarnau L."/>
            <person name="Gonzalez J.M."/>
            <person name="Riedel T."/>
            <person name="Jaenicke S."/>
            <person name="Wagner-Doebler I."/>
            <person name="Fuhrman J.A."/>
        </authorList>
    </citation>
    <scope>NUCLEOTIDE SEQUENCE [LARGE SCALE GENOMIC DNA]</scope>
    <source>
        <strain evidence="2 3">DSW-1</strain>
    </source>
</reference>
<keyword evidence="3" id="KW-1185">Reference proteome</keyword>
<dbReference type="EMBL" id="JSAQ01000001">
    <property type="protein sequence ID" value="KGO06317.1"/>
    <property type="molecule type" value="Genomic_DNA"/>
</dbReference>
<gene>
    <name evidence="2" type="ORF">NV36_05345</name>
</gene>
<proteinExistence type="predicted"/>
<dbReference type="KEGG" id="ddo:I597_2842"/>
<evidence type="ECO:0008006" key="4">
    <source>
        <dbReference type="Google" id="ProtNLM"/>
    </source>
</evidence>
<evidence type="ECO:0000313" key="2">
    <source>
        <dbReference type="EMBL" id="KGO06317.1"/>
    </source>
</evidence>
<name>A0A0A2GSW2_9FLAO</name>
<feature type="signal peptide" evidence="1">
    <location>
        <begin position="1"/>
        <end position="20"/>
    </location>
</feature>
<dbReference type="Pfam" id="PF00756">
    <property type="entry name" value="Esterase"/>
    <property type="match status" value="1"/>
</dbReference>
<dbReference type="Gene3D" id="3.40.50.1820">
    <property type="entry name" value="alpha/beta hydrolase"/>
    <property type="match status" value="1"/>
</dbReference>
<feature type="chain" id="PRO_5001987855" description="Esterase" evidence="1">
    <location>
        <begin position="21"/>
        <end position="466"/>
    </location>
</feature>
<evidence type="ECO:0000256" key="1">
    <source>
        <dbReference type="SAM" id="SignalP"/>
    </source>
</evidence>
<dbReference type="Proteomes" id="UP000030140">
    <property type="component" value="Unassembled WGS sequence"/>
</dbReference>
<dbReference type="OrthoDB" id="9784036at2"/>
<comment type="caution">
    <text evidence="2">The sequence shown here is derived from an EMBL/GenBank/DDBJ whole genome shotgun (WGS) entry which is preliminary data.</text>
</comment>